<evidence type="ECO:0000256" key="2">
    <source>
        <dbReference type="ARBA" id="ARBA00022729"/>
    </source>
</evidence>
<dbReference type="Pfam" id="PF04083">
    <property type="entry name" value="Abhydro_lipase"/>
    <property type="match status" value="1"/>
</dbReference>
<feature type="signal peptide" evidence="9">
    <location>
        <begin position="1"/>
        <end position="17"/>
    </location>
</feature>
<dbReference type="PIRSF" id="PIRSF000862">
    <property type="entry name" value="Steryl_ester_lip"/>
    <property type="match status" value="1"/>
</dbReference>
<evidence type="ECO:0000256" key="9">
    <source>
        <dbReference type="SAM" id="SignalP"/>
    </source>
</evidence>
<evidence type="ECO:0000259" key="10">
    <source>
        <dbReference type="Pfam" id="PF04083"/>
    </source>
</evidence>
<dbReference type="SUPFAM" id="SSF53474">
    <property type="entry name" value="alpha/beta-Hydrolases"/>
    <property type="match status" value="1"/>
</dbReference>
<dbReference type="PANTHER" id="PTHR11005">
    <property type="entry name" value="LYSOSOMAL ACID LIPASE-RELATED"/>
    <property type="match status" value="1"/>
</dbReference>
<dbReference type="EMBL" id="OU892277">
    <property type="protein sequence ID" value="CAG9761045.1"/>
    <property type="molecule type" value="Genomic_DNA"/>
</dbReference>
<dbReference type="InterPro" id="IPR025483">
    <property type="entry name" value="Lipase_euk"/>
</dbReference>
<keyword evidence="3 7" id="KW-0378">Hydrolase</keyword>
<protein>
    <recommendedName>
        <fullName evidence="7">Lipase</fullName>
    </recommendedName>
</protein>
<evidence type="ECO:0000256" key="6">
    <source>
        <dbReference type="ARBA" id="ARBA00023180"/>
    </source>
</evidence>
<dbReference type="FunFam" id="3.40.50.1820:FF:000057">
    <property type="entry name" value="Lipase"/>
    <property type="match status" value="1"/>
</dbReference>
<feature type="chain" id="PRO_5040223958" description="Lipase" evidence="9">
    <location>
        <begin position="18"/>
        <end position="417"/>
    </location>
</feature>
<keyword evidence="5" id="KW-0443">Lipid metabolism</keyword>
<gene>
    <name evidence="11" type="ORF">CEUTPL_LOCUS1758</name>
</gene>
<evidence type="ECO:0000256" key="5">
    <source>
        <dbReference type="ARBA" id="ARBA00023098"/>
    </source>
</evidence>
<sequence>MFWYSVAIIWASWYADCVSCLLHANNVCRQLRDYSTIETNTNCSYNPDVGSTPRLIAKRYGYPFENHEVTTHDGYILNLHRVPGPRNTISKNGKKRTPIFIVHGLAANSAFSFMQGKKSIAFYLADSGFDVWSGNLRGNTYANKHINGTVSNAEYWDFGIEDIALNDLPASIDYIACQIGEKGNLIYIGHSMGTTVSYIYSTLMRKHAGENLKAIISMAPVAYMTNTQGLFKTLAPSTELLTGILKSNGIYYIGQFPFTFPVISDLCGKYPFINLCNLVTILAGGYSESQFQAEILPVFWSFYPSPISLGILQHFSQFSGGRFARRDYGPSGNMDRYGSDIPPEYDVSQIPVPVHLFVGQYDAIATLKDAEHLESKINSGSAVAKAKLYMFPYDHNNFYTAKISKPLFKTIVQIART</sequence>
<keyword evidence="4 7" id="KW-0442">Lipid degradation</keyword>
<feature type="active site" description="Charge relay system" evidence="8">
    <location>
        <position position="362"/>
    </location>
</feature>
<evidence type="ECO:0000256" key="8">
    <source>
        <dbReference type="PIRSR" id="PIRSR000862-1"/>
    </source>
</evidence>
<keyword evidence="6" id="KW-0325">Glycoprotein</keyword>
<keyword evidence="12" id="KW-1185">Reference proteome</keyword>
<dbReference type="GO" id="GO:0016042">
    <property type="term" value="P:lipid catabolic process"/>
    <property type="evidence" value="ECO:0007669"/>
    <property type="project" value="UniProtKB-KW"/>
</dbReference>
<evidence type="ECO:0000256" key="1">
    <source>
        <dbReference type="ARBA" id="ARBA00010701"/>
    </source>
</evidence>
<dbReference type="AlphaFoldDB" id="A0A9N9MAX4"/>
<reference evidence="11" key="1">
    <citation type="submission" date="2022-01" db="EMBL/GenBank/DDBJ databases">
        <authorList>
            <person name="King R."/>
        </authorList>
    </citation>
    <scope>NUCLEOTIDE SEQUENCE</scope>
</reference>
<dbReference type="InterPro" id="IPR006693">
    <property type="entry name" value="AB_hydrolase_lipase"/>
</dbReference>
<evidence type="ECO:0000256" key="3">
    <source>
        <dbReference type="ARBA" id="ARBA00022801"/>
    </source>
</evidence>
<evidence type="ECO:0000256" key="7">
    <source>
        <dbReference type="PIRNR" id="PIRNR000862"/>
    </source>
</evidence>
<keyword evidence="2 9" id="KW-0732">Signal</keyword>
<proteinExistence type="inferred from homology"/>
<dbReference type="Gene3D" id="3.40.50.1820">
    <property type="entry name" value="alpha/beta hydrolase"/>
    <property type="match status" value="1"/>
</dbReference>
<feature type="active site" description="Charge relay system" evidence="8">
    <location>
        <position position="395"/>
    </location>
</feature>
<evidence type="ECO:0000313" key="12">
    <source>
        <dbReference type="Proteomes" id="UP001152799"/>
    </source>
</evidence>
<dbReference type="Proteomes" id="UP001152799">
    <property type="component" value="Chromosome 1"/>
</dbReference>
<name>A0A9N9MAX4_9CUCU</name>
<dbReference type="OrthoDB" id="9974421at2759"/>
<evidence type="ECO:0000313" key="11">
    <source>
        <dbReference type="EMBL" id="CAG9761045.1"/>
    </source>
</evidence>
<evidence type="ECO:0000256" key="4">
    <source>
        <dbReference type="ARBA" id="ARBA00022963"/>
    </source>
</evidence>
<comment type="similarity">
    <text evidence="1 7">Belongs to the AB hydrolase superfamily. Lipase family.</text>
</comment>
<organism evidence="11 12">
    <name type="scientific">Ceutorhynchus assimilis</name>
    <name type="common">cabbage seed weevil</name>
    <dbReference type="NCBI Taxonomy" id="467358"/>
    <lineage>
        <taxon>Eukaryota</taxon>
        <taxon>Metazoa</taxon>
        <taxon>Ecdysozoa</taxon>
        <taxon>Arthropoda</taxon>
        <taxon>Hexapoda</taxon>
        <taxon>Insecta</taxon>
        <taxon>Pterygota</taxon>
        <taxon>Neoptera</taxon>
        <taxon>Endopterygota</taxon>
        <taxon>Coleoptera</taxon>
        <taxon>Polyphaga</taxon>
        <taxon>Cucujiformia</taxon>
        <taxon>Curculionidae</taxon>
        <taxon>Ceutorhynchinae</taxon>
        <taxon>Ceutorhynchus</taxon>
    </lineage>
</organism>
<feature type="domain" description="Partial AB-hydrolase lipase" evidence="10">
    <location>
        <begin position="56"/>
        <end position="114"/>
    </location>
</feature>
<dbReference type="GO" id="GO:0016788">
    <property type="term" value="F:hydrolase activity, acting on ester bonds"/>
    <property type="evidence" value="ECO:0007669"/>
    <property type="project" value="InterPro"/>
</dbReference>
<feature type="active site" description="Nucleophile" evidence="8">
    <location>
        <position position="191"/>
    </location>
</feature>
<accession>A0A9N9MAX4</accession>
<dbReference type="InterPro" id="IPR029058">
    <property type="entry name" value="AB_hydrolase_fold"/>
</dbReference>